<dbReference type="InterPro" id="IPR016055">
    <property type="entry name" value="A-D-PHexomutase_a/b/a-I/II/III"/>
</dbReference>
<accession>A0AAV2QXX0</accession>
<dbReference type="FunFam" id="3.40.120.10:FF:000007">
    <property type="entry name" value="Phosphoglucomutase 5"/>
    <property type="match status" value="1"/>
</dbReference>
<dbReference type="PROSITE" id="PS00710">
    <property type="entry name" value="PGM_PMM"/>
    <property type="match status" value="1"/>
</dbReference>
<keyword evidence="10" id="KW-0413">Isomerase</keyword>
<feature type="domain" description="Alpha-D-phosphohexomutase alpha/beta/alpha" evidence="14">
    <location>
        <begin position="330"/>
        <end position="425"/>
    </location>
</feature>
<organism evidence="15 16">
    <name type="scientific">Meganyctiphanes norvegica</name>
    <name type="common">Northern krill</name>
    <name type="synonym">Thysanopoda norvegica</name>
    <dbReference type="NCBI Taxonomy" id="48144"/>
    <lineage>
        <taxon>Eukaryota</taxon>
        <taxon>Metazoa</taxon>
        <taxon>Ecdysozoa</taxon>
        <taxon>Arthropoda</taxon>
        <taxon>Crustacea</taxon>
        <taxon>Multicrustacea</taxon>
        <taxon>Malacostraca</taxon>
        <taxon>Eumalacostraca</taxon>
        <taxon>Eucarida</taxon>
        <taxon>Euphausiacea</taxon>
        <taxon>Euphausiidae</taxon>
        <taxon>Meganyctiphanes</taxon>
    </lineage>
</organism>
<dbReference type="FunFam" id="3.30.310.50:FF:000002">
    <property type="entry name" value="Phosphoglucomutase 5"/>
    <property type="match status" value="1"/>
</dbReference>
<dbReference type="InterPro" id="IPR005844">
    <property type="entry name" value="A-D-PHexomutase_a/b/a-I"/>
</dbReference>
<dbReference type="InterPro" id="IPR045244">
    <property type="entry name" value="PGM"/>
</dbReference>
<dbReference type="FunFam" id="3.40.120.10:FF:000004">
    <property type="entry name" value="Phosphoglucomutase 5"/>
    <property type="match status" value="1"/>
</dbReference>
<evidence type="ECO:0000256" key="1">
    <source>
        <dbReference type="ARBA" id="ARBA00000443"/>
    </source>
</evidence>
<evidence type="ECO:0000256" key="4">
    <source>
        <dbReference type="ARBA" id="ARBA00010231"/>
    </source>
</evidence>
<dbReference type="GO" id="GO:0004614">
    <property type="term" value="F:phosphoglucomutase activity"/>
    <property type="evidence" value="ECO:0007669"/>
    <property type="project" value="UniProtKB-EC"/>
</dbReference>
<evidence type="ECO:0000256" key="9">
    <source>
        <dbReference type="ARBA" id="ARBA00022842"/>
    </source>
</evidence>
<keyword evidence="16" id="KW-1185">Reference proteome</keyword>
<dbReference type="EC" id="5.4.2.2" evidence="5"/>
<gene>
    <name evidence="15" type="ORF">MNOR_LOCUS18322</name>
</gene>
<dbReference type="InterPro" id="IPR005846">
    <property type="entry name" value="A-D-PHexomutase_a/b/a-III"/>
</dbReference>
<evidence type="ECO:0000313" key="15">
    <source>
        <dbReference type="EMBL" id="CAL4106370.1"/>
    </source>
</evidence>
<reference evidence="15 16" key="1">
    <citation type="submission" date="2024-05" db="EMBL/GenBank/DDBJ databases">
        <authorList>
            <person name="Wallberg A."/>
        </authorList>
    </citation>
    <scope>NUCLEOTIDE SEQUENCE [LARGE SCALE GENOMIC DNA]</scope>
</reference>
<dbReference type="GO" id="GO:0005975">
    <property type="term" value="P:carbohydrate metabolic process"/>
    <property type="evidence" value="ECO:0007669"/>
    <property type="project" value="InterPro"/>
</dbReference>
<dbReference type="Gene3D" id="3.40.120.10">
    <property type="entry name" value="Alpha-D-Glucose-1,6-Bisphosphate, subunit A, domain 3"/>
    <property type="match status" value="3"/>
</dbReference>
<evidence type="ECO:0000256" key="6">
    <source>
        <dbReference type="ARBA" id="ARBA00022490"/>
    </source>
</evidence>
<dbReference type="InterPro" id="IPR005845">
    <property type="entry name" value="A-D-PHexomutase_a/b/a-II"/>
</dbReference>
<dbReference type="PANTHER" id="PTHR22573">
    <property type="entry name" value="PHOSPHOHEXOMUTASE FAMILY MEMBER"/>
    <property type="match status" value="1"/>
</dbReference>
<evidence type="ECO:0000256" key="5">
    <source>
        <dbReference type="ARBA" id="ARBA00012728"/>
    </source>
</evidence>
<keyword evidence="6" id="KW-0963">Cytoplasm</keyword>
<protein>
    <recommendedName>
        <fullName evidence="5">phosphoglucomutase (alpha-D-glucose-1,6-bisphosphate-dependent)</fullName>
        <ecNumber evidence="5">5.4.2.2</ecNumber>
    </recommendedName>
</protein>
<dbReference type="CDD" id="cd03085">
    <property type="entry name" value="PGM1"/>
    <property type="match status" value="1"/>
</dbReference>
<evidence type="ECO:0000256" key="10">
    <source>
        <dbReference type="ARBA" id="ARBA00023235"/>
    </source>
</evidence>
<evidence type="ECO:0000256" key="3">
    <source>
        <dbReference type="ARBA" id="ARBA00004496"/>
    </source>
</evidence>
<feature type="non-terminal residue" evidence="15">
    <location>
        <position position="1"/>
    </location>
</feature>
<evidence type="ECO:0000259" key="12">
    <source>
        <dbReference type="Pfam" id="PF02878"/>
    </source>
</evidence>
<proteinExistence type="inferred from homology"/>
<evidence type="ECO:0000256" key="2">
    <source>
        <dbReference type="ARBA" id="ARBA00001946"/>
    </source>
</evidence>
<dbReference type="InterPro" id="IPR036900">
    <property type="entry name" value="A-D-PHexomutase_C_sf"/>
</dbReference>
<dbReference type="EMBL" id="CAXKWB010013044">
    <property type="protein sequence ID" value="CAL4106370.1"/>
    <property type="molecule type" value="Genomic_DNA"/>
</dbReference>
<evidence type="ECO:0000259" key="14">
    <source>
        <dbReference type="Pfam" id="PF02880"/>
    </source>
</evidence>
<keyword evidence="9 11" id="KW-0460">Magnesium</keyword>
<dbReference type="InterPro" id="IPR016066">
    <property type="entry name" value="A-D-PHexomutase_CS"/>
</dbReference>
<dbReference type="SUPFAM" id="SSF53738">
    <property type="entry name" value="Phosphoglucomutase, first 3 domains"/>
    <property type="match status" value="3"/>
</dbReference>
<evidence type="ECO:0000256" key="7">
    <source>
        <dbReference type="ARBA" id="ARBA00022553"/>
    </source>
</evidence>
<evidence type="ECO:0000259" key="13">
    <source>
        <dbReference type="Pfam" id="PF02879"/>
    </source>
</evidence>
<sequence length="567" mass="61898">IRQIKMTLTSTIVKTTPYEGQKPGTSGLRKAVKVFQQANYTENFIQCTLGAVGDSLTGCSLVVGGDGRYFGKEAVDIIIKMCAANGVRKLLVGQNGIFSTPCVSGIIRKHETNGGIILTASHNPGGPDADFGIKFNISSGGPAPDKFTNAIYALSEKITEYKICHDLHCDFSHIGVSEFHVDGKPFTVEVLDSVNEYVDYMKEIFDFDQIRKFIHPSDGKAPFKVLMDSMNGVTGPYVRRIFVEELCCNQDSVVNTTPLEDFGGCHPDPNLTYAAELVMAMKEGDAGLGAAFDGDGDRNMILGHKAFFVTPSDSVAVIANNTDHIPYFKKTGVKGLARSMPTGCAIDRVAAAKKVEVFEVPTGWKYFGNLMDAGRLSICGEESFGTGSDHIREKDGVWAVLAWMSILAGRNMTVEQILHDHWNTYGRNFFTRYDYENCESAPCNEMMAELDAMGDDPSLIGKEYTHGSKSYTTAKIDNFSYTDPIDGSVATKQGVRILMTDGSRVVFRLSGTGSSGATVRLYVESYESDPSTYGKDAQEALKPLVEIALKLSKLKERTGRQEPTVIT</sequence>
<dbReference type="Proteomes" id="UP001497623">
    <property type="component" value="Unassembled WGS sequence"/>
</dbReference>
<dbReference type="SUPFAM" id="SSF55957">
    <property type="entry name" value="Phosphoglucomutase, C-terminal domain"/>
    <property type="match status" value="1"/>
</dbReference>
<dbReference type="GO" id="GO:0005829">
    <property type="term" value="C:cytosol"/>
    <property type="evidence" value="ECO:0007669"/>
    <property type="project" value="TreeGrafter"/>
</dbReference>
<evidence type="ECO:0000313" key="16">
    <source>
        <dbReference type="Proteomes" id="UP001497623"/>
    </source>
</evidence>
<feature type="domain" description="Alpha-D-phosphohexomutase alpha/beta/alpha" evidence="12">
    <location>
        <begin position="21"/>
        <end position="161"/>
    </location>
</feature>
<comment type="subcellular location">
    <subcellularLocation>
        <location evidence="3">Cytoplasm</location>
    </subcellularLocation>
</comment>
<evidence type="ECO:0000256" key="8">
    <source>
        <dbReference type="ARBA" id="ARBA00022723"/>
    </source>
</evidence>
<comment type="similarity">
    <text evidence="4 11">Belongs to the phosphohexose mutase family.</text>
</comment>
<dbReference type="PRINTS" id="PR00509">
    <property type="entry name" value="PGMPMM"/>
</dbReference>
<keyword evidence="8 11" id="KW-0479">Metal-binding</keyword>
<dbReference type="GO" id="GO:0000287">
    <property type="term" value="F:magnesium ion binding"/>
    <property type="evidence" value="ECO:0007669"/>
    <property type="project" value="InterPro"/>
</dbReference>
<name>A0AAV2QXX0_MEGNR</name>
<evidence type="ECO:0000256" key="11">
    <source>
        <dbReference type="RuleBase" id="RU004326"/>
    </source>
</evidence>
<dbReference type="PANTHER" id="PTHR22573:SF2">
    <property type="entry name" value="PHOSPHOGLUCOMUTASE"/>
    <property type="match status" value="1"/>
</dbReference>
<dbReference type="NCBIfam" id="NF005737">
    <property type="entry name" value="PRK07564.1-1"/>
    <property type="match status" value="1"/>
</dbReference>
<dbReference type="Gene3D" id="3.30.310.50">
    <property type="entry name" value="Alpha-D-phosphohexomutase, C-terminal domain"/>
    <property type="match status" value="1"/>
</dbReference>
<dbReference type="Pfam" id="PF02878">
    <property type="entry name" value="PGM_PMM_I"/>
    <property type="match status" value="1"/>
</dbReference>
<comment type="caution">
    <text evidence="15">The sequence shown here is derived from an EMBL/GenBank/DDBJ whole genome shotgun (WGS) entry which is preliminary data.</text>
</comment>
<comment type="catalytic activity">
    <reaction evidence="1">
        <text>alpha-D-glucose 1-phosphate = alpha-D-glucose 6-phosphate</text>
        <dbReference type="Rhea" id="RHEA:23536"/>
        <dbReference type="ChEBI" id="CHEBI:58225"/>
        <dbReference type="ChEBI" id="CHEBI:58601"/>
        <dbReference type="EC" id="5.4.2.2"/>
    </reaction>
</comment>
<keyword evidence="7" id="KW-0597">Phosphoprotein</keyword>
<feature type="domain" description="Alpha-D-phosphohexomutase alpha/beta/alpha" evidence="13">
    <location>
        <begin position="196"/>
        <end position="302"/>
    </location>
</feature>
<dbReference type="AlphaFoldDB" id="A0AAV2QXX0"/>
<dbReference type="Pfam" id="PF02880">
    <property type="entry name" value="PGM_PMM_III"/>
    <property type="match status" value="1"/>
</dbReference>
<dbReference type="FunFam" id="3.40.120.10:FF:000005">
    <property type="entry name" value="Phosphoglucomutase 5"/>
    <property type="match status" value="1"/>
</dbReference>
<dbReference type="InterPro" id="IPR005841">
    <property type="entry name" value="Alpha-D-phosphohexomutase_SF"/>
</dbReference>
<comment type="cofactor">
    <cofactor evidence="2">
        <name>Mg(2+)</name>
        <dbReference type="ChEBI" id="CHEBI:18420"/>
    </cofactor>
</comment>
<dbReference type="Pfam" id="PF02879">
    <property type="entry name" value="PGM_PMM_II"/>
    <property type="match status" value="1"/>
</dbReference>
<dbReference type="Pfam" id="PF24947">
    <property type="entry name" value="PGM1_C_vert_fung"/>
    <property type="match status" value="1"/>
</dbReference>